<comment type="caution">
    <text evidence="2">The sequence shown here is derived from an EMBL/GenBank/DDBJ whole genome shotgun (WGS) entry which is preliminary data.</text>
</comment>
<dbReference type="PROSITE" id="PS51820">
    <property type="entry name" value="PA14"/>
    <property type="match status" value="1"/>
</dbReference>
<evidence type="ECO:0000313" key="2">
    <source>
        <dbReference type="EMBL" id="EOQ58657.1"/>
    </source>
</evidence>
<protein>
    <recommendedName>
        <fullName evidence="1">PA14 domain-containing protein</fullName>
    </recommendedName>
</protein>
<dbReference type="InterPro" id="IPR037149">
    <property type="entry name" value="PA_heptamer_dom_sf"/>
</dbReference>
<dbReference type="Gene3D" id="3.90.182.10">
    <property type="entry name" value="Toxin - Anthrax Protective Antigen,domain 1"/>
    <property type="match status" value="1"/>
</dbReference>
<dbReference type="SUPFAM" id="SSF101542">
    <property type="entry name" value="Fungal immunomodulatory protein, FIP"/>
    <property type="match status" value="1"/>
</dbReference>
<accession>A0ABC9SRY2</accession>
<name>A0ABC9SRY2_BACCE</name>
<dbReference type="InterPro" id="IPR011658">
    <property type="entry name" value="PA14_dom"/>
</dbReference>
<dbReference type="InterPro" id="IPR036344">
    <property type="entry name" value="FIP_sf"/>
</dbReference>
<dbReference type="InterPro" id="IPR053742">
    <property type="entry name" value="Fungal_ImmunoLectin_sf"/>
</dbReference>
<dbReference type="EMBL" id="AHCJ01000072">
    <property type="protein sequence ID" value="EOQ58657.1"/>
    <property type="molecule type" value="Genomic_DNA"/>
</dbReference>
<dbReference type="InterPro" id="IPR035088">
    <property type="entry name" value="PA_Ca-bd"/>
</dbReference>
<organism evidence="2 3">
    <name type="scientific">Bacillus cereus TIAC219</name>
    <dbReference type="NCBI Taxonomy" id="718222"/>
    <lineage>
        <taxon>Bacteria</taxon>
        <taxon>Bacillati</taxon>
        <taxon>Bacillota</taxon>
        <taxon>Bacilli</taxon>
        <taxon>Bacillales</taxon>
        <taxon>Bacillaceae</taxon>
        <taxon>Bacillus</taxon>
        <taxon>Bacillus cereus group</taxon>
    </lineage>
</organism>
<evidence type="ECO:0000259" key="1">
    <source>
        <dbReference type="PROSITE" id="PS51820"/>
    </source>
</evidence>
<dbReference type="Proteomes" id="UP000014060">
    <property type="component" value="Unassembled WGS sequence"/>
</dbReference>
<reference evidence="2 3" key="1">
    <citation type="submission" date="2013-01" db="EMBL/GenBank/DDBJ databases">
        <title>The Genome Sequence of Bacillus cereus TIAC219.</title>
        <authorList>
            <consortium name="The Broad Institute Genome Sequencing Platform"/>
            <consortium name="The Broad Institute Genome Sequencing Center for Infectious Disease"/>
            <person name="Feldgarden M."/>
            <person name="Van der Auwera G.A."/>
            <person name="Mahillon J."/>
            <person name="Duprez V."/>
            <person name="Timmery S."/>
            <person name="Mattelet C."/>
            <person name="Dierick K."/>
            <person name="Sun M."/>
            <person name="Yu Z."/>
            <person name="Zhu L."/>
            <person name="Hu X."/>
            <person name="Shank E.B."/>
            <person name="Swiecicka I."/>
            <person name="Hansen B.M."/>
            <person name="Andrup L."/>
            <person name="Walker B."/>
            <person name="Young S.K."/>
            <person name="Zeng Q."/>
            <person name="Gargeya S."/>
            <person name="Fitzgerald M."/>
            <person name="Haas B."/>
            <person name="Abouelleil A."/>
            <person name="Alvarado L."/>
            <person name="Arachchi H.M."/>
            <person name="Berlin A.M."/>
            <person name="Chapman S.B."/>
            <person name="Dewar J."/>
            <person name="Goldberg J."/>
            <person name="Griggs A."/>
            <person name="Gujja S."/>
            <person name="Hansen M."/>
            <person name="Howarth C."/>
            <person name="Imamovic A."/>
            <person name="Larimer J."/>
            <person name="McCowan C."/>
            <person name="Murphy C."/>
            <person name="Neiman D."/>
            <person name="Pearson M."/>
            <person name="Priest M."/>
            <person name="Roberts A."/>
            <person name="Saif S."/>
            <person name="Shea T."/>
            <person name="Sisk P."/>
            <person name="Sykes S."/>
            <person name="Wortman J."/>
            <person name="Nusbaum C."/>
            <person name="Birren B."/>
        </authorList>
    </citation>
    <scope>NUCLEOTIDE SEQUENCE [LARGE SCALE GENOMIC DNA]</scope>
    <source>
        <strain evidence="2 3">TIAC219</strain>
    </source>
</reference>
<dbReference type="Gene3D" id="2.60.120.240">
    <property type="entry name" value="Protective antigen, heptamerisation domain"/>
    <property type="match status" value="1"/>
</dbReference>
<gene>
    <name evidence="2" type="ORF">IAY_05832</name>
</gene>
<feature type="domain" description="PA14" evidence="1">
    <location>
        <begin position="45"/>
        <end position="186"/>
    </location>
</feature>
<dbReference type="RefSeq" id="WP_000727641.1">
    <property type="nucleotide sequence ID" value="NZ_KB976009.1"/>
</dbReference>
<dbReference type="PRINTS" id="PR01391">
    <property type="entry name" value="BINARYTOXINB"/>
</dbReference>
<evidence type="ECO:0000313" key="3">
    <source>
        <dbReference type="Proteomes" id="UP000014060"/>
    </source>
</evidence>
<dbReference type="Pfam" id="PF07691">
    <property type="entry name" value="PA14"/>
    <property type="match status" value="1"/>
</dbReference>
<proteinExistence type="predicted"/>
<dbReference type="Gene3D" id="3.10.20.110">
    <property type="match status" value="1"/>
</dbReference>
<dbReference type="AlphaFoldDB" id="A0ABC9SRY2"/>
<dbReference type="Pfam" id="PF09259">
    <property type="entry name" value="Fve"/>
    <property type="match status" value="1"/>
</dbReference>
<dbReference type="Gene3D" id="2.60.40.1790">
    <property type="entry name" value="Fungal immunomodulatory protein Fve"/>
    <property type="match status" value="1"/>
</dbReference>
<dbReference type="Pfam" id="PF17475">
    <property type="entry name" value="Binary_toxB_2"/>
    <property type="match status" value="1"/>
</dbReference>
<sequence>MKKKLATIVTCTFLTSLIPNGSIHSVYAENSEKTVSTTQTQKEEVSRGGLIGYYFKGKDFNNLTMFAPTINNTLIYDQQTADTLLNKQQQEFNSIRWIGLIQSKETGDFTFQLSDDKNAIIEIDGKVVSRRGEDKQTIHLEKGKMVPIKIEYQSNEPLTVDSKVFNDLKLFKIDGHNQSHQIQQDELKNPEFNKKETKELLSKTAKRNLFSSNEVRSDEDDDLDTDGDSIPDNWEMNGYTIQRKMAVKWDDSFAEKGYTKFVSNPYEAHTVGDPYTDYEKAAKDIPLSNAKEAFNPLVAAFPSVNVGLEKVVISKNEDMSQGVSSSTSNSASNTNSIGVTVDAGWEGLFPKFGISTNYQHTWTTAQEWGSSKEDSTHINGAQSAFLNANVRYQNVGTGAIYDVKPTTSFVLDGTTIGTIKAKENTTALSLSPGDSYPKRGQNGIAINTMDDFNSHPIPLNKEQLNSYMSNKAPILMETNQTEGKYAIKDVNGQTVVAGDWNGIQQQIENKTTSIIVDNGDNVTEKRIAGKDYSDPEDLTPGLTFREALKLAYPDEVTEKDGLLFYNNKPIYEEAVQSYLDEYTAKQVKKQLEDTTGKFKDVKKLYDVKLEPKMNFTIKTSTIYDGAESGNSTTNEVGTWTDTYAFDNNPVNTGKYAYYSNNKAKVTLSNEARKKLQPNTNYYLSFYMKRYGASEGVNIPVKIYDVNGNEIKSEVIKVPDKKAYQRYNILIPNVKGHEIGSVTFESSGKTINFDDVAFTEVGAAEVENNGLSDLEIQKIYKDTTELWGEDSGSTYLNGVLFKNIEPFMGDQVKAYRVVYQGARIPSGIDESFDVTKPAYAYNKDGSVKVNFLEYNKGMGIDFIPTIDSIRIYAVLTDNRQVLVYRKADR</sequence>
<dbReference type="Pfam" id="PF03495">
    <property type="entry name" value="Binary_toxB"/>
    <property type="match status" value="1"/>
</dbReference>
<dbReference type="SMART" id="SM00758">
    <property type="entry name" value="PA14"/>
    <property type="match status" value="1"/>
</dbReference>
<dbReference type="InterPro" id="IPR027439">
    <property type="entry name" value="PA_heptamer_dom"/>
</dbReference>
<dbReference type="InterPro" id="IPR037524">
    <property type="entry name" value="PA14/GLEYA"/>
</dbReference>
<dbReference type="Pfam" id="PF17476">
    <property type="entry name" value="Binary_toxB_3"/>
    <property type="match status" value="1"/>
</dbReference>
<dbReference type="InterPro" id="IPR015339">
    <property type="entry name" value="Immunomodulatory_FIP-Fve_fun"/>
</dbReference>
<dbReference type="SUPFAM" id="SSF56988">
    <property type="entry name" value="Anthrax protective antigen"/>
    <property type="match status" value="1"/>
</dbReference>
<dbReference type="InterPro" id="IPR035331">
    <property type="entry name" value="Binary_toxB_3"/>
</dbReference>
<dbReference type="InterPro" id="IPR003896">
    <property type="entry name" value="Bacterial_exotoxin_B"/>
</dbReference>